<dbReference type="Gene3D" id="3.30.9.10">
    <property type="entry name" value="D-Amino Acid Oxidase, subunit A, domain 2"/>
    <property type="match status" value="1"/>
</dbReference>
<dbReference type="Pfam" id="PF01266">
    <property type="entry name" value="DAO"/>
    <property type="match status" value="1"/>
</dbReference>
<dbReference type="KEGG" id="hadh:FRZ61_19100"/>
<evidence type="ECO:0000259" key="2">
    <source>
        <dbReference type="Pfam" id="PF01266"/>
    </source>
</evidence>
<keyword evidence="1" id="KW-0560">Oxidoreductase</keyword>
<gene>
    <name evidence="3" type="ORF">FRZ61_19100</name>
</gene>
<dbReference type="RefSeq" id="WP_151116948.1">
    <property type="nucleotide sequence ID" value="NZ_CP042582.1"/>
</dbReference>
<dbReference type="AlphaFoldDB" id="A0A5J6MXE8"/>
<dbReference type="GO" id="GO:0005737">
    <property type="term" value="C:cytoplasm"/>
    <property type="evidence" value="ECO:0007669"/>
    <property type="project" value="TreeGrafter"/>
</dbReference>
<reference evidence="3 4" key="1">
    <citation type="submission" date="2019-08" db="EMBL/GenBank/DDBJ databases">
        <title>Hyperibacter terrae gen. nov., sp. nov. and Hyperibacter viscosus sp. nov., two new members in the family Rhodospirillaceae isolated from the rhizosphere of Hypericum perforatum.</title>
        <authorList>
            <person name="Noviana Z."/>
        </authorList>
    </citation>
    <scope>NUCLEOTIDE SEQUENCE [LARGE SCALE GENOMIC DNA]</scope>
    <source>
        <strain evidence="3 4">R5959</strain>
    </source>
</reference>
<evidence type="ECO:0000313" key="4">
    <source>
        <dbReference type="Proteomes" id="UP000325797"/>
    </source>
</evidence>
<sequence>MALPSHVKYVIIGAGIHGLSTAWHLGENLRKSGRGSGKDILVIDKTAIAAGASGIACGVIRNNYFQPAMRRLMAHSVSVWESDPKAFSYHPVGYMQISPEVMHKDVASIAKQQKEIGYESVFIEGEKDSMKYMKGLFDDWQAKGITSVLHEKKGGYANNTASIYGLAKKAENEGVRLATGIKVTGFKKDASGAVKTVVTDRGNIDCDQVIVGAGPWVKQIWDMLELPAQISIKGRDGKMHDNVPMWIFWSLQEGTLGVDPNLQKTNDGKMPPVIHVDTDAPLLSDVDGSLITDKLWGIYYKPDFNFGGVQGGAMPFKVKADPASVKIDPYGPESPDFVVGDDFAHMWCSALAFCQKRFEGQIKVYKKEPSGGIGSFTADSFPVFDRFCDNVYVIADSNHGFKMIGVGKLVADDVCGNHSDLLDPFRFSRFAEGKLHPVSNSPFPWS</sequence>
<dbReference type="Gene3D" id="3.50.50.60">
    <property type="entry name" value="FAD/NAD(P)-binding domain"/>
    <property type="match status" value="1"/>
</dbReference>
<protein>
    <recommendedName>
        <fullName evidence="2">FAD dependent oxidoreductase domain-containing protein</fullName>
    </recommendedName>
</protein>
<feature type="domain" description="FAD dependent oxidoreductase" evidence="2">
    <location>
        <begin position="9"/>
        <end position="226"/>
    </location>
</feature>
<dbReference type="OrthoDB" id="9815989at2"/>
<evidence type="ECO:0000313" key="3">
    <source>
        <dbReference type="EMBL" id="QEX21981.1"/>
    </source>
</evidence>
<name>A0A5J6MXE8_9PROT</name>
<organism evidence="3 4">
    <name type="scientific">Hypericibacter adhaerens</name>
    <dbReference type="NCBI Taxonomy" id="2602016"/>
    <lineage>
        <taxon>Bacteria</taxon>
        <taxon>Pseudomonadati</taxon>
        <taxon>Pseudomonadota</taxon>
        <taxon>Alphaproteobacteria</taxon>
        <taxon>Rhodospirillales</taxon>
        <taxon>Dongiaceae</taxon>
        <taxon>Hypericibacter</taxon>
    </lineage>
</organism>
<dbReference type="EMBL" id="CP042582">
    <property type="protein sequence ID" value="QEX21981.1"/>
    <property type="molecule type" value="Genomic_DNA"/>
</dbReference>
<proteinExistence type="predicted"/>
<dbReference type="GO" id="GO:0016491">
    <property type="term" value="F:oxidoreductase activity"/>
    <property type="evidence" value="ECO:0007669"/>
    <property type="project" value="UniProtKB-KW"/>
</dbReference>
<accession>A0A5J6MXE8</accession>
<dbReference type="InterPro" id="IPR006076">
    <property type="entry name" value="FAD-dep_OxRdtase"/>
</dbReference>
<dbReference type="PANTHER" id="PTHR13847">
    <property type="entry name" value="SARCOSINE DEHYDROGENASE-RELATED"/>
    <property type="match status" value="1"/>
</dbReference>
<dbReference type="SUPFAM" id="SSF51905">
    <property type="entry name" value="FAD/NAD(P)-binding domain"/>
    <property type="match status" value="1"/>
</dbReference>
<dbReference type="Proteomes" id="UP000325797">
    <property type="component" value="Chromosome"/>
</dbReference>
<evidence type="ECO:0000256" key="1">
    <source>
        <dbReference type="ARBA" id="ARBA00023002"/>
    </source>
</evidence>
<keyword evidence="4" id="KW-1185">Reference proteome</keyword>
<dbReference type="InterPro" id="IPR036188">
    <property type="entry name" value="FAD/NAD-bd_sf"/>
</dbReference>